<feature type="compositionally biased region" description="Basic and acidic residues" evidence="1">
    <location>
        <begin position="61"/>
        <end position="70"/>
    </location>
</feature>
<evidence type="ECO:0000313" key="3">
    <source>
        <dbReference type="Proteomes" id="UP001217044"/>
    </source>
</evidence>
<name>A0ABY7V504_9DEIO</name>
<keyword evidence="3" id="KW-1185">Reference proteome</keyword>
<dbReference type="RefSeq" id="WP_273989303.1">
    <property type="nucleotide sequence ID" value="NZ_BAABQT010000001.1"/>
</dbReference>
<organism evidence="2 3">
    <name type="scientific">Deinococcus aquaticus</name>
    <dbReference type="NCBI Taxonomy" id="328692"/>
    <lineage>
        <taxon>Bacteria</taxon>
        <taxon>Thermotogati</taxon>
        <taxon>Deinococcota</taxon>
        <taxon>Deinococci</taxon>
        <taxon>Deinococcales</taxon>
        <taxon>Deinococcaceae</taxon>
        <taxon>Deinococcus</taxon>
    </lineage>
</organism>
<dbReference type="EMBL" id="CP115165">
    <property type="protein sequence ID" value="WDA59021.1"/>
    <property type="molecule type" value="Genomic_DNA"/>
</dbReference>
<sequence length="70" mass="7356">MTQRDGQGDGPQADTAASGGDLPVNARGEVLISGLDTGPLTQERENVSPTDQLARFQPAHPNREPTDEDG</sequence>
<reference evidence="2 3" key="1">
    <citation type="submission" date="2022-12" db="EMBL/GenBank/DDBJ databases">
        <title>Genome Sequence of Deinococcus aquaticus Type Strain PB314.</title>
        <authorList>
            <person name="Albert C."/>
            <person name="Hill J."/>
            <person name="Boren L."/>
            <person name="Scholz-Ng S."/>
            <person name="Fatema N."/>
            <person name="Grosso R."/>
            <person name="Soboslay E."/>
            <person name="Tuohy J."/>
        </authorList>
    </citation>
    <scope>NUCLEOTIDE SEQUENCE [LARGE SCALE GENOMIC DNA]</scope>
    <source>
        <strain evidence="2 3">PB-314</strain>
    </source>
</reference>
<protein>
    <submittedName>
        <fullName evidence="2">Uncharacterized protein</fullName>
    </submittedName>
</protein>
<proteinExistence type="predicted"/>
<accession>A0ABY7V504</accession>
<evidence type="ECO:0000313" key="2">
    <source>
        <dbReference type="EMBL" id="WDA59021.1"/>
    </source>
</evidence>
<gene>
    <name evidence="2" type="ORF">M8445_02055</name>
</gene>
<feature type="region of interest" description="Disordered" evidence="1">
    <location>
        <begin position="1"/>
        <end position="70"/>
    </location>
</feature>
<evidence type="ECO:0000256" key="1">
    <source>
        <dbReference type="SAM" id="MobiDB-lite"/>
    </source>
</evidence>
<dbReference type="Proteomes" id="UP001217044">
    <property type="component" value="Chromosome"/>
</dbReference>